<organism evidence="4 5">
    <name type="scientific">Flavobacterium agri</name>
    <dbReference type="NCBI Taxonomy" id="2743471"/>
    <lineage>
        <taxon>Bacteria</taxon>
        <taxon>Pseudomonadati</taxon>
        <taxon>Bacteroidota</taxon>
        <taxon>Flavobacteriia</taxon>
        <taxon>Flavobacteriales</taxon>
        <taxon>Flavobacteriaceae</taxon>
        <taxon>Flavobacterium</taxon>
    </lineage>
</organism>
<feature type="chain" id="PRO_5030850811" evidence="2">
    <location>
        <begin position="18"/>
        <end position="139"/>
    </location>
</feature>
<protein>
    <submittedName>
        <fullName evidence="4">Thioredoxin family protein</fullName>
    </submittedName>
</protein>
<dbReference type="PROSITE" id="PS51352">
    <property type="entry name" value="THIOREDOXIN_2"/>
    <property type="match status" value="1"/>
</dbReference>
<comment type="caution">
    <text evidence="4">The sequence shown here is derived from an EMBL/GenBank/DDBJ whole genome shotgun (WGS) entry which is preliminary data.</text>
</comment>
<reference evidence="4 5" key="1">
    <citation type="submission" date="2020-07" db="EMBL/GenBank/DDBJ databases">
        <authorList>
            <person name="Sun Q."/>
        </authorList>
    </citation>
    <scope>NUCLEOTIDE SEQUENCE [LARGE SCALE GENOMIC DNA]</scope>
    <source>
        <strain evidence="4 5">MAH-1</strain>
    </source>
</reference>
<name>A0A7Y9C664_9FLAO</name>
<dbReference type="AlphaFoldDB" id="A0A7Y9C664"/>
<feature type="signal peptide" evidence="2">
    <location>
        <begin position="1"/>
        <end position="17"/>
    </location>
</feature>
<dbReference type="InterPro" id="IPR051099">
    <property type="entry name" value="AGR/TXD"/>
</dbReference>
<accession>A0A7Y9C664</accession>
<gene>
    <name evidence="4" type="ORF">HZF10_03220</name>
</gene>
<dbReference type="Gene3D" id="3.40.30.10">
    <property type="entry name" value="Glutaredoxin"/>
    <property type="match status" value="1"/>
</dbReference>
<keyword evidence="1 2" id="KW-0732">Signal</keyword>
<dbReference type="EMBL" id="JACBJI010000001">
    <property type="protein sequence ID" value="NYA69917.1"/>
    <property type="molecule type" value="Genomic_DNA"/>
</dbReference>
<dbReference type="SUPFAM" id="SSF52833">
    <property type="entry name" value="Thioredoxin-like"/>
    <property type="match status" value="1"/>
</dbReference>
<dbReference type="InterPro" id="IPR013766">
    <property type="entry name" value="Thioredoxin_domain"/>
</dbReference>
<proteinExistence type="predicted"/>
<keyword evidence="5" id="KW-1185">Reference proteome</keyword>
<dbReference type="PANTHER" id="PTHR15337:SF11">
    <property type="entry name" value="THIOREDOXIN DOMAIN-CONTAINING PROTEIN"/>
    <property type="match status" value="1"/>
</dbReference>
<evidence type="ECO:0000313" key="4">
    <source>
        <dbReference type="EMBL" id="NYA69917.1"/>
    </source>
</evidence>
<dbReference type="RefSeq" id="WP_176004737.1">
    <property type="nucleotide sequence ID" value="NZ_JABWMI010000005.1"/>
</dbReference>
<dbReference type="Proteomes" id="UP000535020">
    <property type="component" value="Unassembled WGS sequence"/>
</dbReference>
<evidence type="ECO:0000259" key="3">
    <source>
        <dbReference type="PROSITE" id="PS51352"/>
    </source>
</evidence>
<sequence>MKPILIALLLVSTSLSAQTWKTDLNEALREAGSSGKNVLLFFSVSDACDICRRLDHDVFQSQEFLDYAKDNLVLVKLDFKNQASQDKADQLLIVEKYNKDGFFPWVVIVNANQKVVGKLPMYEDQSIRQYLSQIKAANR</sequence>
<evidence type="ECO:0000256" key="2">
    <source>
        <dbReference type="SAM" id="SignalP"/>
    </source>
</evidence>
<feature type="domain" description="Thioredoxin" evidence="3">
    <location>
        <begin position="9"/>
        <end position="139"/>
    </location>
</feature>
<evidence type="ECO:0000256" key="1">
    <source>
        <dbReference type="ARBA" id="ARBA00022729"/>
    </source>
</evidence>
<dbReference type="Pfam" id="PF13899">
    <property type="entry name" value="Thioredoxin_7"/>
    <property type="match status" value="1"/>
</dbReference>
<dbReference type="PANTHER" id="PTHR15337">
    <property type="entry name" value="ANTERIOR GRADIENT PROTEIN-RELATED"/>
    <property type="match status" value="1"/>
</dbReference>
<evidence type="ECO:0000313" key="5">
    <source>
        <dbReference type="Proteomes" id="UP000535020"/>
    </source>
</evidence>
<dbReference type="InterPro" id="IPR036249">
    <property type="entry name" value="Thioredoxin-like_sf"/>
</dbReference>